<name>A0A2A6B7D1_PRIPA</name>
<evidence type="ECO:0000313" key="1">
    <source>
        <dbReference type="EnsemblMetazoa" id="PPA28260.1"/>
    </source>
</evidence>
<dbReference type="EnsemblMetazoa" id="PPA28260.1">
    <property type="protein sequence ID" value="PPA28260.1"/>
    <property type="gene ID" value="WBGene00117814"/>
</dbReference>
<protein>
    <submittedName>
        <fullName evidence="1">Uncharacterized protein</fullName>
    </submittedName>
</protein>
<keyword evidence="2" id="KW-1185">Reference proteome</keyword>
<dbReference type="AlphaFoldDB" id="A0A2A6B7D1"/>
<gene>
    <name evidence="1" type="primary">WBGene00117814</name>
</gene>
<dbReference type="Proteomes" id="UP000005239">
    <property type="component" value="Unassembled WGS sequence"/>
</dbReference>
<reference evidence="2" key="1">
    <citation type="journal article" date="2008" name="Nat. Genet.">
        <title>The Pristionchus pacificus genome provides a unique perspective on nematode lifestyle and parasitism.</title>
        <authorList>
            <person name="Dieterich C."/>
            <person name="Clifton S.W."/>
            <person name="Schuster L.N."/>
            <person name="Chinwalla A."/>
            <person name="Delehaunty K."/>
            <person name="Dinkelacker I."/>
            <person name="Fulton L."/>
            <person name="Fulton R."/>
            <person name="Godfrey J."/>
            <person name="Minx P."/>
            <person name="Mitreva M."/>
            <person name="Roeseler W."/>
            <person name="Tian H."/>
            <person name="Witte H."/>
            <person name="Yang S.P."/>
            <person name="Wilson R.K."/>
            <person name="Sommer R.J."/>
        </authorList>
    </citation>
    <scope>NUCLEOTIDE SEQUENCE [LARGE SCALE GENOMIC DNA]</scope>
    <source>
        <strain evidence="2">PS312</strain>
    </source>
</reference>
<reference evidence="1" key="2">
    <citation type="submission" date="2022-06" db="UniProtKB">
        <authorList>
            <consortium name="EnsemblMetazoa"/>
        </authorList>
    </citation>
    <scope>IDENTIFICATION</scope>
    <source>
        <strain evidence="1">PS312</strain>
    </source>
</reference>
<accession>A0A2A6B7D1</accession>
<sequence length="409" mass="46937">MCKVRPGYYQSCSHADYKSSYSAELWVRCDSHTECDSLVHSHSFPHHSLHYHHVQSRKDSHIKDGMGYPYSHGKVDIEILFREYRKLYVNRLQDEDRQMSNLHQYFKDLIVIVCNISITSLLWAGAFANKKNCLPICALLETIFLIISSVRSVSFLVENGAIGDSNSDRFVVASALFGIFFVYLFIIVRRVIAGYYWDLYARDVGRRNPNIGKKIDVEKALANNADHNFSHSTELRLVLYSDKESDRLAACGVLLGVFLVYIIFVPLRVLRVTFIIELVFVSLFFLYTLFANDNSMQDYVDDAKEFERYLEPQANLQSVSGFIRNLSTCACHFFVALLLWASVYAKKKHCLPLYAVLEGVLIIEITMSILRILSVVISERNRKQEHIPLGGRSVLQISQCERIATKKSQ</sequence>
<organism evidence="1 2">
    <name type="scientific">Pristionchus pacificus</name>
    <name type="common">Parasitic nematode worm</name>
    <dbReference type="NCBI Taxonomy" id="54126"/>
    <lineage>
        <taxon>Eukaryota</taxon>
        <taxon>Metazoa</taxon>
        <taxon>Ecdysozoa</taxon>
        <taxon>Nematoda</taxon>
        <taxon>Chromadorea</taxon>
        <taxon>Rhabditida</taxon>
        <taxon>Rhabditina</taxon>
        <taxon>Diplogasteromorpha</taxon>
        <taxon>Diplogasteroidea</taxon>
        <taxon>Neodiplogasteridae</taxon>
        <taxon>Pristionchus</taxon>
    </lineage>
</organism>
<proteinExistence type="predicted"/>
<accession>A0A8R1ULB4</accession>
<evidence type="ECO:0000313" key="2">
    <source>
        <dbReference type="Proteomes" id="UP000005239"/>
    </source>
</evidence>